<name>A0AAV7PIE8_PLEWA</name>
<accession>A0AAV7PIE8</accession>
<reference evidence="2" key="1">
    <citation type="journal article" date="2022" name="bioRxiv">
        <title>Sequencing and chromosome-scale assembly of the giantPleurodeles waltlgenome.</title>
        <authorList>
            <person name="Brown T."/>
            <person name="Elewa A."/>
            <person name="Iarovenko S."/>
            <person name="Subramanian E."/>
            <person name="Araus A.J."/>
            <person name="Petzold A."/>
            <person name="Susuki M."/>
            <person name="Suzuki K.-i.T."/>
            <person name="Hayashi T."/>
            <person name="Toyoda A."/>
            <person name="Oliveira C."/>
            <person name="Osipova E."/>
            <person name="Leigh N.D."/>
            <person name="Simon A."/>
            <person name="Yun M.H."/>
        </authorList>
    </citation>
    <scope>NUCLEOTIDE SEQUENCE</scope>
    <source>
        <strain evidence="2">20211129_DDA</strain>
        <tissue evidence="2">Liver</tissue>
    </source>
</reference>
<dbReference type="EMBL" id="JANPWB010000011">
    <property type="protein sequence ID" value="KAJ1127147.1"/>
    <property type="molecule type" value="Genomic_DNA"/>
</dbReference>
<gene>
    <name evidence="2" type="ORF">NDU88_005550</name>
</gene>
<keyword evidence="3" id="KW-1185">Reference proteome</keyword>
<dbReference type="AlphaFoldDB" id="A0AAV7PIE8"/>
<proteinExistence type="predicted"/>
<sequence>MLAFGSDAEERKTTDRKEKEGVDDGESRDVSRGSPSWAEPAAPSADYRPKENTKKLVVYEWKSVNIDLRRYFKRFQNSVSHELLLTEVVVRLQMQFRCSSNAASF</sequence>
<feature type="compositionally biased region" description="Basic and acidic residues" evidence="1">
    <location>
        <begin position="8"/>
        <end position="31"/>
    </location>
</feature>
<dbReference type="Proteomes" id="UP001066276">
    <property type="component" value="Chromosome 7"/>
</dbReference>
<evidence type="ECO:0000256" key="1">
    <source>
        <dbReference type="SAM" id="MobiDB-lite"/>
    </source>
</evidence>
<organism evidence="2 3">
    <name type="scientific">Pleurodeles waltl</name>
    <name type="common">Iberian ribbed newt</name>
    <dbReference type="NCBI Taxonomy" id="8319"/>
    <lineage>
        <taxon>Eukaryota</taxon>
        <taxon>Metazoa</taxon>
        <taxon>Chordata</taxon>
        <taxon>Craniata</taxon>
        <taxon>Vertebrata</taxon>
        <taxon>Euteleostomi</taxon>
        <taxon>Amphibia</taxon>
        <taxon>Batrachia</taxon>
        <taxon>Caudata</taxon>
        <taxon>Salamandroidea</taxon>
        <taxon>Salamandridae</taxon>
        <taxon>Pleurodelinae</taxon>
        <taxon>Pleurodeles</taxon>
    </lineage>
</organism>
<feature type="compositionally biased region" description="Low complexity" evidence="1">
    <location>
        <begin position="34"/>
        <end position="45"/>
    </location>
</feature>
<evidence type="ECO:0000313" key="2">
    <source>
        <dbReference type="EMBL" id="KAJ1127147.1"/>
    </source>
</evidence>
<feature type="region of interest" description="Disordered" evidence="1">
    <location>
        <begin position="1"/>
        <end position="49"/>
    </location>
</feature>
<evidence type="ECO:0000313" key="3">
    <source>
        <dbReference type="Proteomes" id="UP001066276"/>
    </source>
</evidence>
<comment type="caution">
    <text evidence="2">The sequence shown here is derived from an EMBL/GenBank/DDBJ whole genome shotgun (WGS) entry which is preliminary data.</text>
</comment>
<protein>
    <submittedName>
        <fullName evidence="2">Uncharacterized protein</fullName>
    </submittedName>
</protein>